<evidence type="ECO:0008006" key="4">
    <source>
        <dbReference type="Google" id="ProtNLM"/>
    </source>
</evidence>
<keyword evidence="3" id="KW-1185">Reference proteome</keyword>
<dbReference type="EMBL" id="KZ613465">
    <property type="protein sequence ID" value="PMD27535.1"/>
    <property type="molecule type" value="Genomic_DNA"/>
</dbReference>
<proteinExistence type="predicted"/>
<accession>A0A2J6QMP6</accession>
<organism evidence="2 3">
    <name type="scientific">Hyaloscypha hepaticicola</name>
    <dbReference type="NCBI Taxonomy" id="2082293"/>
    <lineage>
        <taxon>Eukaryota</taxon>
        <taxon>Fungi</taxon>
        <taxon>Dikarya</taxon>
        <taxon>Ascomycota</taxon>
        <taxon>Pezizomycotina</taxon>
        <taxon>Leotiomycetes</taxon>
        <taxon>Helotiales</taxon>
        <taxon>Hyaloscyphaceae</taxon>
        <taxon>Hyaloscypha</taxon>
    </lineage>
</organism>
<gene>
    <name evidence="2" type="ORF">NA56DRAFT_640332</name>
</gene>
<evidence type="ECO:0000256" key="1">
    <source>
        <dbReference type="SAM" id="MobiDB-lite"/>
    </source>
</evidence>
<protein>
    <recommendedName>
        <fullName evidence="4">C2H2-type domain-containing protein</fullName>
    </recommendedName>
</protein>
<sequence length="154" mass="17126">MHNEPYTSRGSASCGSSQTSLKPREEQKATVRGAFDSRCDNPNCKANYSCRPGMLHHEESIRAWKQPCLFDHCEYKAGEVDNMKEHVKTLHVVPSPNSQPYKTSGSQYYQTCATKGAESSFVHVDVDFHAELGGLDKPSQTETGYDTTCTTISR</sequence>
<name>A0A2J6QMP6_9HELO</name>
<reference evidence="2 3" key="1">
    <citation type="submission" date="2016-05" db="EMBL/GenBank/DDBJ databases">
        <title>A degradative enzymes factory behind the ericoid mycorrhizal symbiosis.</title>
        <authorList>
            <consortium name="DOE Joint Genome Institute"/>
            <person name="Martino E."/>
            <person name="Morin E."/>
            <person name="Grelet G."/>
            <person name="Kuo A."/>
            <person name="Kohler A."/>
            <person name="Daghino S."/>
            <person name="Barry K."/>
            <person name="Choi C."/>
            <person name="Cichocki N."/>
            <person name="Clum A."/>
            <person name="Copeland A."/>
            <person name="Hainaut M."/>
            <person name="Haridas S."/>
            <person name="Labutti K."/>
            <person name="Lindquist E."/>
            <person name="Lipzen A."/>
            <person name="Khouja H.-R."/>
            <person name="Murat C."/>
            <person name="Ohm R."/>
            <person name="Olson A."/>
            <person name="Spatafora J."/>
            <person name="Veneault-Fourrey C."/>
            <person name="Henrissat B."/>
            <person name="Grigoriev I."/>
            <person name="Martin F."/>
            <person name="Perotto S."/>
        </authorList>
    </citation>
    <scope>NUCLEOTIDE SEQUENCE [LARGE SCALE GENOMIC DNA]</scope>
    <source>
        <strain evidence="2 3">UAMH 7357</strain>
    </source>
</reference>
<feature type="region of interest" description="Disordered" evidence="1">
    <location>
        <begin position="1"/>
        <end position="32"/>
    </location>
</feature>
<feature type="compositionally biased region" description="Polar residues" evidence="1">
    <location>
        <begin position="1"/>
        <end position="21"/>
    </location>
</feature>
<dbReference type="AlphaFoldDB" id="A0A2J6QMP6"/>
<evidence type="ECO:0000313" key="2">
    <source>
        <dbReference type="EMBL" id="PMD27535.1"/>
    </source>
</evidence>
<dbReference type="Proteomes" id="UP000235672">
    <property type="component" value="Unassembled WGS sequence"/>
</dbReference>
<feature type="compositionally biased region" description="Basic and acidic residues" evidence="1">
    <location>
        <begin position="22"/>
        <end position="32"/>
    </location>
</feature>
<evidence type="ECO:0000313" key="3">
    <source>
        <dbReference type="Proteomes" id="UP000235672"/>
    </source>
</evidence>